<evidence type="ECO:0000256" key="13">
    <source>
        <dbReference type="ARBA" id="ARBA00048639"/>
    </source>
</evidence>
<keyword evidence="17" id="KW-1185">Reference proteome</keyword>
<comment type="similarity">
    <text evidence="5">Belongs to the dihydroorotate dehydrogenase family. Type 2 subfamily.</text>
</comment>
<evidence type="ECO:0000256" key="8">
    <source>
        <dbReference type="ARBA" id="ARBA00022630"/>
    </source>
</evidence>
<dbReference type="GO" id="GO:0006207">
    <property type="term" value="P:'de novo' pyrimidine nucleobase biosynthetic process"/>
    <property type="evidence" value="ECO:0007669"/>
    <property type="project" value="UniProtKB-UniRule"/>
</dbReference>
<dbReference type="InterPro" id="IPR005720">
    <property type="entry name" value="Dihydroorotate_DH_cat"/>
</dbReference>
<dbReference type="GO" id="GO:0009220">
    <property type="term" value="P:pyrimidine ribonucleotide biosynthetic process"/>
    <property type="evidence" value="ECO:0007669"/>
    <property type="project" value="UniProtKB-UniRule"/>
</dbReference>
<comment type="caution">
    <text evidence="16">The sequence shown here is derived from an EMBL/GenBank/DDBJ whole genome shotgun (WGS) entry which is preliminary data.</text>
</comment>
<sequence length="370" mass="38863">MIFSALSPLLRNPGLAGLTRDTLLRMDPETAHGATITALRLGLAPQQEHPDPPELATTLCGLTLANPIGMAAGFDKNGEVPRALALMGFGMVEIGTVTPRPQAGNPKPRLFRLPGADGVINRMGFNNEGHEAVFARLKGLRVPAALGVNIGANKESEDFVADYVAGVRRFADLADYLSVNISSPNTPGLRNLQADEALRRLLGEVLAARAKAKTRVPVLLKIAPDLDEAAMDAIAQVVLATDLDGLIVSNSTISREAVAGLEHADEMGGLSGKPLFALSTRRLAQMRQRVGSLPIIGVGGIHSPHTALAKIEAGADAIQLYSALVFGGLDLLDRLKRGLIAGLRASGKARIADLVGTRTDDWAAGRGEVS</sequence>
<dbReference type="SUPFAM" id="SSF51395">
    <property type="entry name" value="FMN-linked oxidoreductases"/>
    <property type="match status" value="1"/>
</dbReference>
<evidence type="ECO:0000256" key="5">
    <source>
        <dbReference type="ARBA" id="ARBA00005359"/>
    </source>
</evidence>
<accession>A0A927FTJ2</accession>
<dbReference type="PROSITE" id="PS00911">
    <property type="entry name" value="DHODEHASE_1"/>
    <property type="match status" value="1"/>
</dbReference>
<dbReference type="Gene3D" id="3.20.20.70">
    <property type="entry name" value="Aldolase class I"/>
    <property type="match status" value="1"/>
</dbReference>
<keyword evidence="12" id="KW-0472">Membrane</keyword>
<evidence type="ECO:0000256" key="10">
    <source>
        <dbReference type="ARBA" id="ARBA00022975"/>
    </source>
</evidence>
<dbReference type="PROSITE" id="PS00912">
    <property type="entry name" value="DHODEHASE_2"/>
    <property type="match status" value="1"/>
</dbReference>
<proteinExistence type="inferred from homology"/>
<evidence type="ECO:0000256" key="3">
    <source>
        <dbReference type="ARBA" id="ARBA00004370"/>
    </source>
</evidence>
<evidence type="ECO:0000259" key="15">
    <source>
        <dbReference type="Pfam" id="PF01180"/>
    </source>
</evidence>
<evidence type="ECO:0000256" key="14">
    <source>
        <dbReference type="NCBIfam" id="TIGR01036"/>
    </source>
</evidence>
<dbReference type="AlphaFoldDB" id="A0A927FTJ2"/>
<protein>
    <recommendedName>
        <fullName evidence="7 14">Dihydroorotate dehydrogenase (quinone)</fullName>
        <ecNumber evidence="6 14">1.3.5.2</ecNumber>
    </recommendedName>
</protein>
<evidence type="ECO:0000256" key="11">
    <source>
        <dbReference type="ARBA" id="ARBA00023002"/>
    </source>
</evidence>
<comment type="pathway">
    <text evidence="4">Pyrimidine metabolism; UMP biosynthesis via de novo pathway; orotate from (S)-dihydroorotate (quinone route): step 1/1.</text>
</comment>
<keyword evidence="9" id="KW-0288">FMN</keyword>
<comment type="function">
    <text evidence="2">Catalyzes the conversion of dihydroorotate to orotate with quinone as electron acceptor.</text>
</comment>
<evidence type="ECO:0000256" key="2">
    <source>
        <dbReference type="ARBA" id="ARBA00003125"/>
    </source>
</evidence>
<dbReference type="EMBL" id="JACYFU010000002">
    <property type="protein sequence ID" value="MBD8065741.1"/>
    <property type="molecule type" value="Genomic_DNA"/>
</dbReference>
<evidence type="ECO:0000256" key="4">
    <source>
        <dbReference type="ARBA" id="ARBA00005161"/>
    </source>
</evidence>
<dbReference type="NCBIfam" id="NF003652">
    <property type="entry name" value="PRK05286.2-5"/>
    <property type="match status" value="1"/>
</dbReference>
<dbReference type="InterPro" id="IPR050074">
    <property type="entry name" value="DHO_dehydrogenase"/>
</dbReference>
<evidence type="ECO:0000313" key="17">
    <source>
        <dbReference type="Proteomes" id="UP000654108"/>
    </source>
</evidence>
<comment type="catalytic activity">
    <reaction evidence="13">
        <text>(S)-dihydroorotate + a quinone = orotate + a quinol</text>
        <dbReference type="Rhea" id="RHEA:30187"/>
        <dbReference type="ChEBI" id="CHEBI:24646"/>
        <dbReference type="ChEBI" id="CHEBI:30839"/>
        <dbReference type="ChEBI" id="CHEBI:30864"/>
        <dbReference type="ChEBI" id="CHEBI:132124"/>
        <dbReference type="EC" id="1.3.5.2"/>
    </reaction>
</comment>
<evidence type="ECO:0000256" key="9">
    <source>
        <dbReference type="ARBA" id="ARBA00022643"/>
    </source>
</evidence>
<dbReference type="GO" id="GO:0016020">
    <property type="term" value="C:membrane"/>
    <property type="evidence" value="ECO:0007669"/>
    <property type="project" value="UniProtKB-SubCell"/>
</dbReference>
<comment type="subcellular location">
    <subcellularLocation>
        <location evidence="3">Membrane</location>
    </subcellularLocation>
</comment>
<keyword evidence="11 16" id="KW-0560">Oxidoreductase</keyword>
<dbReference type="GO" id="GO:0106430">
    <property type="term" value="F:dihydroorotate dehydrogenase (quinone) activity"/>
    <property type="evidence" value="ECO:0007669"/>
    <property type="project" value="UniProtKB-EC"/>
</dbReference>
<evidence type="ECO:0000256" key="1">
    <source>
        <dbReference type="ARBA" id="ARBA00001917"/>
    </source>
</evidence>
<dbReference type="EC" id="1.3.5.2" evidence="6 14"/>
<evidence type="ECO:0000256" key="7">
    <source>
        <dbReference type="ARBA" id="ARBA00018366"/>
    </source>
</evidence>
<dbReference type="Proteomes" id="UP000654108">
    <property type="component" value="Unassembled WGS sequence"/>
</dbReference>
<dbReference type="NCBIfam" id="TIGR01036">
    <property type="entry name" value="pyrD_sub2"/>
    <property type="match status" value="1"/>
</dbReference>
<name>A0A927FTJ2_9HYPH</name>
<evidence type="ECO:0000313" key="16">
    <source>
        <dbReference type="EMBL" id="MBD8065741.1"/>
    </source>
</evidence>
<comment type="cofactor">
    <cofactor evidence="1">
        <name>FMN</name>
        <dbReference type="ChEBI" id="CHEBI:58210"/>
    </cofactor>
</comment>
<dbReference type="PANTHER" id="PTHR48109">
    <property type="entry name" value="DIHYDROOROTATE DEHYDROGENASE (QUINONE), MITOCHONDRIAL-RELATED"/>
    <property type="match status" value="1"/>
</dbReference>
<dbReference type="PANTHER" id="PTHR48109:SF4">
    <property type="entry name" value="DIHYDROOROTATE DEHYDROGENASE (QUINONE), MITOCHONDRIAL"/>
    <property type="match status" value="1"/>
</dbReference>
<feature type="domain" description="Dihydroorotate dehydrogenase catalytic" evidence="15">
    <location>
        <begin position="55"/>
        <end position="341"/>
    </location>
</feature>
<dbReference type="InterPro" id="IPR005719">
    <property type="entry name" value="Dihydroorotate_DH_2"/>
</dbReference>
<dbReference type="InterPro" id="IPR013785">
    <property type="entry name" value="Aldolase_TIM"/>
</dbReference>
<reference evidence="16" key="1">
    <citation type="submission" date="2020-09" db="EMBL/GenBank/DDBJ databases">
        <title>Genome seq and assembly of Devosia sp.</title>
        <authorList>
            <person name="Chhetri G."/>
        </authorList>
    </citation>
    <scope>NUCLEOTIDE SEQUENCE</scope>
    <source>
        <strain evidence="16">PTR5</strain>
    </source>
</reference>
<dbReference type="NCBIfam" id="NF003645">
    <property type="entry name" value="PRK05286.1-2"/>
    <property type="match status" value="1"/>
</dbReference>
<dbReference type="Pfam" id="PF01180">
    <property type="entry name" value="DHO_dh"/>
    <property type="match status" value="1"/>
</dbReference>
<keyword evidence="10" id="KW-0665">Pyrimidine biosynthesis</keyword>
<dbReference type="CDD" id="cd04738">
    <property type="entry name" value="DHOD_2_like"/>
    <property type="match status" value="1"/>
</dbReference>
<evidence type="ECO:0000256" key="12">
    <source>
        <dbReference type="ARBA" id="ARBA00023136"/>
    </source>
</evidence>
<keyword evidence="8" id="KW-0285">Flavoprotein</keyword>
<organism evidence="16 17">
    <name type="scientific">Devosia oryzisoli</name>
    <dbReference type="NCBI Taxonomy" id="2774138"/>
    <lineage>
        <taxon>Bacteria</taxon>
        <taxon>Pseudomonadati</taxon>
        <taxon>Pseudomonadota</taxon>
        <taxon>Alphaproteobacteria</taxon>
        <taxon>Hyphomicrobiales</taxon>
        <taxon>Devosiaceae</taxon>
        <taxon>Devosia</taxon>
    </lineage>
</organism>
<gene>
    <name evidence="16" type="ORF">IC608_09660</name>
</gene>
<dbReference type="RefSeq" id="WP_191774875.1">
    <property type="nucleotide sequence ID" value="NZ_JACYFU010000002.1"/>
</dbReference>
<evidence type="ECO:0000256" key="6">
    <source>
        <dbReference type="ARBA" id="ARBA00012791"/>
    </source>
</evidence>
<dbReference type="InterPro" id="IPR001295">
    <property type="entry name" value="Dihydroorotate_DH_CS"/>
</dbReference>
<dbReference type="GO" id="GO:0005737">
    <property type="term" value="C:cytoplasm"/>
    <property type="evidence" value="ECO:0007669"/>
    <property type="project" value="InterPro"/>
</dbReference>